<dbReference type="OrthoDB" id="9779910at2"/>
<evidence type="ECO:0000313" key="3">
    <source>
        <dbReference type="EMBL" id="TDG37733.1"/>
    </source>
</evidence>
<dbReference type="PANTHER" id="PTHR47505">
    <property type="entry name" value="DNA UTILIZATION PROTEIN YHGH"/>
    <property type="match status" value="1"/>
</dbReference>
<dbReference type="AlphaFoldDB" id="A0A4V6PJA3"/>
<name>A0A4V6PJA3_9SPHI</name>
<dbReference type="InterPro" id="IPR051910">
    <property type="entry name" value="ComF/GntX_DNA_util-trans"/>
</dbReference>
<reference evidence="3 4" key="1">
    <citation type="submission" date="2019-02" db="EMBL/GenBank/DDBJ databases">
        <title>Pedobacter sp. nov., a novel speices isolated from soil of pinguins habitat in Antarcitica.</title>
        <authorList>
            <person name="He R.-H."/>
        </authorList>
    </citation>
    <scope>NUCLEOTIDE SEQUENCE [LARGE SCALE GENOMIC DNA]</scope>
    <source>
        <strain evidence="3 4">E01020</strain>
    </source>
</reference>
<comment type="similarity">
    <text evidence="1">Belongs to the ComF/GntX family.</text>
</comment>
<dbReference type="Proteomes" id="UP000295668">
    <property type="component" value="Unassembled WGS sequence"/>
</dbReference>
<feature type="domain" description="Phosphoribosyltransferase" evidence="2">
    <location>
        <begin position="147"/>
        <end position="236"/>
    </location>
</feature>
<dbReference type="EMBL" id="SJCY01000001">
    <property type="protein sequence ID" value="TDG37733.1"/>
    <property type="molecule type" value="Genomic_DNA"/>
</dbReference>
<keyword evidence="4" id="KW-1185">Reference proteome</keyword>
<dbReference type="RefSeq" id="WP_133260821.1">
    <property type="nucleotide sequence ID" value="NZ_SJCY01000001.1"/>
</dbReference>
<comment type="caution">
    <text evidence="3">The sequence shown here is derived from an EMBL/GenBank/DDBJ whole genome shotgun (WGS) entry which is preliminary data.</text>
</comment>
<evidence type="ECO:0000259" key="2">
    <source>
        <dbReference type="Pfam" id="PF00156"/>
    </source>
</evidence>
<dbReference type="InterPro" id="IPR000836">
    <property type="entry name" value="PRTase_dom"/>
</dbReference>
<sequence length="239" mass="26731">MATLKSKKSIFNQWANDLIGLLFPNLCNGCGVPLFHGELVICTKCVYDLPFTDYHLHAENRVAKQLWGRLPLNAAMALLYFRKGAKVQNLIHNLKYNNKTAVGVRLGEILGERLKVSPLYENIDLIIPVPLHYKKLRKRGYNQSTFIAQGVAAKMEIPFGESQLIRKVETDSQTKKNRYNRYENMKAVFSVGNVNEILNKHILLVDDVVTTGATLEACANVLLENGASKVSIAALAFAE</sequence>
<dbReference type="SUPFAM" id="SSF53271">
    <property type="entry name" value="PRTase-like"/>
    <property type="match status" value="1"/>
</dbReference>
<gene>
    <name evidence="3" type="ORF">EZJ43_01160</name>
</gene>
<dbReference type="PANTHER" id="PTHR47505:SF1">
    <property type="entry name" value="DNA UTILIZATION PROTEIN YHGH"/>
    <property type="match status" value="1"/>
</dbReference>
<dbReference type="InterPro" id="IPR029057">
    <property type="entry name" value="PRTase-like"/>
</dbReference>
<accession>A0A4V6PJA3</accession>
<protein>
    <submittedName>
        <fullName evidence="3">ComF family protein</fullName>
    </submittedName>
</protein>
<dbReference type="Gene3D" id="3.40.50.2020">
    <property type="match status" value="1"/>
</dbReference>
<organism evidence="3 4">
    <name type="scientific">Pedobacter changchengzhani</name>
    <dbReference type="NCBI Taxonomy" id="2529274"/>
    <lineage>
        <taxon>Bacteria</taxon>
        <taxon>Pseudomonadati</taxon>
        <taxon>Bacteroidota</taxon>
        <taxon>Sphingobacteriia</taxon>
        <taxon>Sphingobacteriales</taxon>
        <taxon>Sphingobacteriaceae</taxon>
        <taxon>Pedobacter</taxon>
    </lineage>
</organism>
<evidence type="ECO:0000313" key="4">
    <source>
        <dbReference type="Proteomes" id="UP000295668"/>
    </source>
</evidence>
<proteinExistence type="inferred from homology"/>
<dbReference type="CDD" id="cd06223">
    <property type="entry name" value="PRTases_typeI"/>
    <property type="match status" value="1"/>
</dbReference>
<evidence type="ECO:0000256" key="1">
    <source>
        <dbReference type="ARBA" id="ARBA00008007"/>
    </source>
</evidence>
<dbReference type="Pfam" id="PF00156">
    <property type="entry name" value="Pribosyltran"/>
    <property type="match status" value="1"/>
</dbReference>